<dbReference type="EMBL" id="MAVT02000481">
    <property type="protein sequence ID" value="POS75485.1"/>
    <property type="molecule type" value="Genomic_DNA"/>
</dbReference>
<dbReference type="Proteomes" id="UP000094444">
    <property type="component" value="Unassembled WGS sequence"/>
</dbReference>
<evidence type="ECO:0000313" key="1">
    <source>
        <dbReference type="EMBL" id="POS75485.1"/>
    </source>
</evidence>
<dbReference type="AlphaFoldDB" id="A0A2P5HZ19"/>
<organism evidence="1 2">
    <name type="scientific">Diaporthe helianthi</name>
    <dbReference type="NCBI Taxonomy" id="158607"/>
    <lineage>
        <taxon>Eukaryota</taxon>
        <taxon>Fungi</taxon>
        <taxon>Dikarya</taxon>
        <taxon>Ascomycota</taxon>
        <taxon>Pezizomycotina</taxon>
        <taxon>Sordariomycetes</taxon>
        <taxon>Sordariomycetidae</taxon>
        <taxon>Diaporthales</taxon>
        <taxon>Diaporthaceae</taxon>
        <taxon>Diaporthe</taxon>
    </lineage>
</organism>
<reference evidence="1" key="1">
    <citation type="submission" date="2017-09" db="EMBL/GenBank/DDBJ databases">
        <title>Polyketide synthases of a Diaporthe helianthi virulent isolate.</title>
        <authorList>
            <person name="Baroncelli R."/>
        </authorList>
    </citation>
    <scope>NUCLEOTIDE SEQUENCE [LARGE SCALE GENOMIC DNA]</scope>
    <source>
        <strain evidence="1">7/96</strain>
    </source>
</reference>
<evidence type="ECO:0000313" key="2">
    <source>
        <dbReference type="Proteomes" id="UP000094444"/>
    </source>
</evidence>
<proteinExistence type="predicted"/>
<protein>
    <submittedName>
        <fullName evidence="1">Uncharacterized protein</fullName>
    </submittedName>
</protein>
<name>A0A2P5HZ19_DIAHE</name>
<gene>
    <name evidence="1" type="ORF">DHEL01_v206127</name>
</gene>
<comment type="caution">
    <text evidence="1">The sequence shown here is derived from an EMBL/GenBank/DDBJ whole genome shotgun (WGS) entry which is preliminary data.</text>
</comment>
<sequence length="90" mass="9450">MTGSEVLDKTKKVADKMAMGFINAIGASYTTDSGSVGGVTADFLRPSKGGTCPPHLVKRRAGKEVDKESVESKEETCKKVVCKGDGLKSV</sequence>
<dbReference type="InParanoid" id="A0A2P5HZ19"/>
<dbReference type="OrthoDB" id="5221474at2759"/>
<accession>A0A2P5HZ19</accession>
<keyword evidence="2" id="KW-1185">Reference proteome</keyword>